<dbReference type="STRING" id="224911.AAV28_03235"/>
<proteinExistence type="predicted"/>
<dbReference type="EMBL" id="BA000040">
    <property type="protein sequence ID" value="BAC46535.1"/>
    <property type="molecule type" value="Genomic_DNA"/>
</dbReference>
<dbReference type="OrthoDB" id="8778623at2"/>
<dbReference type="HOGENOM" id="CLU_112905_0_0_5"/>
<dbReference type="InParanoid" id="Q89UY9"/>
<dbReference type="KEGG" id="bja:bll1270"/>
<reference evidence="2" key="1">
    <citation type="journal article" date="2002" name="DNA Res.">
        <title>Complete genomic sequence of nitrogen-fixing symbiotic bacterium Bradyrhizobium japonicum USDA110.</title>
        <authorList>
            <person name="Kaneko T."/>
            <person name="Nakamura Y."/>
            <person name="Sato S."/>
            <person name="Minamisawa K."/>
            <person name="Uchiumi T."/>
            <person name="Sasamoto S."/>
            <person name="Watanabe A."/>
            <person name="Idesawa K."/>
            <person name="Iriguchi M."/>
            <person name="Kawashima K."/>
            <person name="Kohara M."/>
            <person name="Matsumoto M."/>
            <person name="Shimpo S."/>
            <person name="Tsuruoka H."/>
            <person name="Wada T."/>
            <person name="Yamada M."/>
            <person name="Tabata S."/>
        </authorList>
    </citation>
    <scope>NUCLEOTIDE SEQUENCE [LARGE SCALE GENOMIC DNA]</scope>
    <source>
        <strain evidence="2">JCM 10833 / BCRC 13528 / IAM 13628 / NBRC 14792 / USDA 110</strain>
    </source>
</reference>
<dbReference type="EnsemblBacteria" id="BAC46535">
    <property type="protein sequence ID" value="BAC46535"/>
    <property type="gene ID" value="BAC46535"/>
</dbReference>
<keyword evidence="2" id="KW-1185">Reference proteome</keyword>
<gene>
    <name evidence="1" type="ordered locus">bll1270</name>
</gene>
<dbReference type="Proteomes" id="UP000002526">
    <property type="component" value="Chromosome"/>
</dbReference>
<accession>Q89UY9</accession>
<dbReference type="eggNOG" id="ENOG5030WKV">
    <property type="taxonomic scope" value="Bacteria"/>
</dbReference>
<protein>
    <submittedName>
        <fullName evidence="1">Bll1270 protein</fullName>
    </submittedName>
</protein>
<dbReference type="AlphaFoldDB" id="Q89UY9"/>
<sequence length="229" mass="25748">MGMFTSRVTLFPWYDPRLKSRGPMANQTIPPDAEKLSVTLKQLTHLKSEVLLGAPYASRVSFGLLFRLVMTDDTVPVLRQIDALEGRRPLSTSKQPAPFKHPPLAPFWHAHYFSSRHTLRNIGERWNIARGPGNNDLSSALNGIAEQHGHDPDKWPGALAYRVFIQGMTERANANRLTGDWIIFAKDRGQNYYLDLAQHEEAEGPINSAALMQKLRASSAAEFPFLFPD</sequence>
<organism evidence="1 2">
    <name type="scientific">Bradyrhizobium diazoefficiens (strain JCM 10833 / BCRC 13528 / IAM 13628 / NBRC 14792 / USDA 110)</name>
    <dbReference type="NCBI Taxonomy" id="224911"/>
    <lineage>
        <taxon>Bacteria</taxon>
        <taxon>Pseudomonadati</taxon>
        <taxon>Pseudomonadota</taxon>
        <taxon>Alphaproteobacteria</taxon>
        <taxon>Hyphomicrobiales</taxon>
        <taxon>Nitrobacteraceae</taxon>
        <taxon>Bradyrhizobium</taxon>
    </lineage>
</organism>
<evidence type="ECO:0000313" key="2">
    <source>
        <dbReference type="Proteomes" id="UP000002526"/>
    </source>
</evidence>
<name>Q89UY9_BRADU</name>
<evidence type="ECO:0000313" key="1">
    <source>
        <dbReference type="EMBL" id="BAC46535.1"/>
    </source>
</evidence>